<dbReference type="Gene3D" id="2.60.410.10">
    <property type="entry name" value="D-Ala-D-Ala carboxypeptidase, C-terminal domain"/>
    <property type="match status" value="1"/>
</dbReference>
<evidence type="ECO:0000256" key="13">
    <source>
        <dbReference type="PIRSR" id="PIRSR618044-1"/>
    </source>
</evidence>
<evidence type="ECO:0000256" key="3">
    <source>
        <dbReference type="ARBA" id="ARBA00007164"/>
    </source>
</evidence>
<feature type="binding site" evidence="14">
    <location>
        <position position="298"/>
    </location>
    <ligand>
        <name>substrate</name>
    </ligand>
</feature>
<dbReference type="SMART" id="SM00936">
    <property type="entry name" value="PBP5_C"/>
    <property type="match status" value="1"/>
</dbReference>
<comment type="catalytic activity">
    <reaction evidence="12">
        <text>Preferential cleavage: (Ac)2-L-Lys-D-Ala-|-D-Ala. Also transpeptidation of peptidyl-alanyl moieties that are N-acyl substituents of D-alanine.</text>
        <dbReference type="EC" id="3.4.16.4"/>
    </reaction>
</comment>
<comment type="caution">
    <text evidence="17">The sequence shown here is derived from an EMBL/GenBank/DDBJ whole genome shotgun (WGS) entry which is preliminary data.</text>
</comment>
<dbReference type="Proteomes" id="UP001198163">
    <property type="component" value="Unassembled WGS sequence"/>
</dbReference>
<keyword evidence="7" id="KW-0732">Signal</keyword>
<dbReference type="InterPro" id="IPR001967">
    <property type="entry name" value="Peptidase_S11_N"/>
</dbReference>
<dbReference type="AlphaFoldDB" id="A0AAE3EFK4"/>
<evidence type="ECO:0000256" key="6">
    <source>
        <dbReference type="ARBA" id="ARBA00022670"/>
    </source>
</evidence>
<evidence type="ECO:0000256" key="15">
    <source>
        <dbReference type="RuleBase" id="RU004016"/>
    </source>
</evidence>
<dbReference type="SUPFAM" id="SSF69189">
    <property type="entry name" value="Penicillin-binding protein associated domain"/>
    <property type="match status" value="1"/>
</dbReference>
<dbReference type="GO" id="GO:0008360">
    <property type="term" value="P:regulation of cell shape"/>
    <property type="evidence" value="ECO:0007669"/>
    <property type="project" value="UniProtKB-KW"/>
</dbReference>
<dbReference type="SUPFAM" id="SSF56601">
    <property type="entry name" value="beta-lactamase/transpeptidase-like"/>
    <property type="match status" value="1"/>
</dbReference>
<dbReference type="GO" id="GO:0071555">
    <property type="term" value="P:cell wall organization"/>
    <property type="evidence" value="ECO:0007669"/>
    <property type="project" value="UniProtKB-KW"/>
</dbReference>
<keyword evidence="18" id="KW-1185">Reference proteome</keyword>
<dbReference type="EMBL" id="JAINWA010000001">
    <property type="protein sequence ID" value="MCD1653452.1"/>
    <property type="molecule type" value="Genomic_DNA"/>
</dbReference>
<sequence>MKISAFQRRTLRAAFFIIGAACAAFILSASAWTAYRCASPLPAPAGTAAEDLARAVYHELSPQSPFGLARWDGRGWNAEIEPKAEAIAQRVSASAAILIDAETGDILMEKDADMIIPPASMTKLAALYTAFRAIEAGETTFDAVVELPPESWAANIPPGSSLMFLGKGQTVTVRELMEGMAVVSGNDAAIALAVHISGSVQAFTERMNREMEQLGLIQTRFEEPSGLSEFNRTTAREFAAFARIYIREYPEALQAFHSKKSFAYPLPHNEPDNPNSSPVFQRSTNRLLDALEGCDGLKTGFIYESGYNLALTVRRDGTRFISVTMNGAGRGSAEGNFHRIQDGTEMMEWAFAHFATLRLEEPEIQAIRVWKGSKTGIRLIPGQSAVFTAPAGTEAKRLVPRLRIPVSLEAPIEAGTPLGRIEYCEGERVVRSIELIADRSVEKANIAARAADSVAMLVCRMFKIR</sequence>
<evidence type="ECO:0000256" key="11">
    <source>
        <dbReference type="ARBA" id="ARBA00023316"/>
    </source>
</evidence>
<dbReference type="PRINTS" id="PR00725">
    <property type="entry name" value="DADACBPTASE1"/>
</dbReference>
<dbReference type="GO" id="GO:0009252">
    <property type="term" value="P:peptidoglycan biosynthetic process"/>
    <property type="evidence" value="ECO:0007669"/>
    <property type="project" value="UniProtKB-KW"/>
</dbReference>
<evidence type="ECO:0000256" key="7">
    <source>
        <dbReference type="ARBA" id="ARBA00022729"/>
    </source>
</evidence>
<dbReference type="Pfam" id="PF07943">
    <property type="entry name" value="PBP5_C"/>
    <property type="match status" value="1"/>
</dbReference>
<feature type="active site" evidence="13">
    <location>
        <position position="184"/>
    </location>
</feature>
<dbReference type="PANTHER" id="PTHR21581:SF6">
    <property type="entry name" value="TRAFFICKING PROTEIN PARTICLE COMPLEX SUBUNIT 12"/>
    <property type="match status" value="1"/>
</dbReference>
<evidence type="ECO:0000256" key="4">
    <source>
        <dbReference type="ARBA" id="ARBA00012448"/>
    </source>
</evidence>
<evidence type="ECO:0000256" key="5">
    <source>
        <dbReference type="ARBA" id="ARBA00022645"/>
    </source>
</evidence>
<dbReference type="Pfam" id="PF00768">
    <property type="entry name" value="Peptidase_S11"/>
    <property type="match status" value="1"/>
</dbReference>
<accession>A0AAE3EFK4</accession>
<evidence type="ECO:0000256" key="14">
    <source>
        <dbReference type="PIRSR" id="PIRSR618044-2"/>
    </source>
</evidence>
<organism evidence="17 18">
    <name type="scientific">Teretinema zuelzerae</name>
    <dbReference type="NCBI Taxonomy" id="156"/>
    <lineage>
        <taxon>Bacteria</taxon>
        <taxon>Pseudomonadati</taxon>
        <taxon>Spirochaetota</taxon>
        <taxon>Spirochaetia</taxon>
        <taxon>Spirochaetales</taxon>
        <taxon>Treponemataceae</taxon>
        <taxon>Teretinema</taxon>
    </lineage>
</organism>
<dbReference type="InterPro" id="IPR015956">
    <property type="entry name" value="Peniciliin-bd_prot_C_sf"/>
</dbReference>
<evidence type="ECO:0000256" key="12">
    <source>
        <dbReference type="ARBA" id="ARBA00034000"/>
    </source>
</evidence>
<keyword evidence="5 17" id="KW-0121">Carboxypeptidase</keyword>
<dbReference type="InterPro" id="IPR037167">
    <property type="entry name" value="Peptidase_S11_C_sf"/>
</dbReference>
<comment type="function">
    <text evidence="1">Removes C-terminal D-alanyl residues from sugar-peptide cell wall precursors.</text>
</comment>
<keyword evidence="6" id="KW-0645">Protease</keyword>
<gene>
    <name evidence="17" type="ORF">K7J14_01905</name>
</gene>
<dbReference type="InterPro" id="IPR018044">
    <property type="entry name" value="Peptidase_S11"/>
</dbReference>
<reference evidence="17" key="1">
    <citation type="submission" date="2021-08" db="EMBL/GenBank/DDBJ databases">
        <title>Comparative analyses of Brucepasteria parasyntrophica and Teretinema zuelzerae.</title>
        <authorList>
            <person name="Song Y."/>
            <person name="Brune A."/>
        </authorList>
    </citation>
    <scope>NUCLEOTIDE SEQUENCE</scope>
    <source>
        <strain evidence="17">DSM 1903</strain>
    </source>
</reference>
<evidence type="ECO:0000259" key="16">
    <source>
        <dbReference type="SMART" id="SM00936"/>
    </source>
</evidence>
<keyword evidence="8" id="KW-0378">Hydrolase</keyword>
<keyword evidence="9" id="KW-0133">Cell shape</keyword>
<evidence type="ECO:0000256" key="8">
    <source>
        <dbReference type="ARBA" id="ARBA00022801"/>
    </source>
</evidence>
<evidence type="ECO:0000256" key="2">
    <source>
        <dbReference type="ARBA" id="ARBA00004752"/>
    </source>
</evidence>
<dbReference type="GO" id="GO:0006508">
    <property type="term" value="P:proteolysis"/>
    <property type="evidence" value="ECO:0007669"/>
    <property type="project" value="UniProtKB-KW"/>
</dbReference>
<evidence type="ECO:0000256" key="10">
    <source>
        <dbReference type="ARBA" id="ARBA00022984"/>
    </source>
</evidence>
<feature type="active site" description="Acyl-ester intermediate" evidence="13">
    <location>
        <position position="120"/>
    </location>
</feature>
<evidence type="ECO:0000256" key="1">
    <source>
        <dbReference type="ARBA" id="ARBA00003217"/>
    </source>
</evidence>
<keyword evidence="11" id="KW-0961">Cell wall biogenesis/degradation</keyword>
<dbReference type="PANTHER" id="PTHR21581">
    <property type="entry name" value="D-ALANYL-D-ALANINE CARBOXYPEPTIDASE"/>
    <property type="match status" value="1"/>
</dbReference>
<keyword evidence="10" id="KW-0573">Peptidoglycan synthesis</keyword>
<dbReference type="RefSeq" id="WP_230752450.1">
    <property type="nucleotide sequence ID" value="NZ_JAINWA010000001.1"/>
</dbReference>
<comment type="similarity">
    <text evidence="3 15">Belongs to the peptidase S11 family.</text>
</comment>
<dbReference type="InterPro" id="IPR012338">
    <property type="entry name" value="Beta-lactam/transpept-like"/>
</dbReference>
<comment type="pathway">
    <text evidence="2">Cell wall biogenesis; peptidoglycan biosynthesis.</text>
</comment>
<dbReference type="GO" id="GO:0009002">
    <property type="term" value="F:serine-type D-Ala-D-Ala carboxypeptidase activity"/>
    <property type="evidence" value="ECO:0007669"/>
    <property type="project" value="UniProtKB-EC"/>
</dbReference>
<proteinExistence type="inferred from homology"/>
<protein>
    <recommendedName>
        <fullName evidence="4">serine-type D-Ala-D-Ala carboxypeptidase</fullName>
        <ecNumber evidence="4">3.4.16.4</ecNumber>
    </recommendedName>
</protein>
<feature type="active site" description="Proton acceptor" evidence="13">
    <location>
        <position position="123"/>
    </location>
</feature>
<dbReference type="Gene3D" id="3.40.710.10">
    <property type="entry name" value="DD-peptidase/beta-lactamase superfamily"/>
    <property type="match status" value="1"/>
</dbReference>
<evidence type="ECO:0000256" key="9">
    <source>
        <dbReference type="ARBA" id="ARBA00022960"/>
    </source>
</evidence>
<feature type="domain" description="Peptidase S11 D-Ala-D-Ala carboxypeptidase A C-terminal" evidence="16">
    <location>
        <begin position="354"/>
        <end position="443"/>
    </location>
</feature>
<evidence type="ECO:0000313" key="17">
    <source>
        <dbReference type="EMBL" id="MCD1653452.1"/>
    </source>
</evidence>
<name>A0AAE3EFK4_9SPIR</name>
<dbReference type="InterPro" id="IPR012907">
    <property type="entry name" value="Peptidase_S11_C"/>
</dbReference>
<evidence type="ECO:0000313" key="18">
    <source>
        <dbReference type="Proteomes" id="UP001198163"/>
    </source>
</evidence>
<dbReference type="EC" id="3.4.16.4" evidence="4"/>